<keyword evidence="2" id="KW-1185">Reference proteome</keyword>
<name>A0A5E4ZM45_9BURK</name>
<dbReference type="InterPro" id="IPR003737">
    <property type="entry name" value="GlcNAc_PI_deacetylase-related"/>
</dbReference>
<dbReference type="Gene3D" id="3.40.50.10320">
    <property type="entry name" value="LmbE-like"/>
    <property type="match status" value="1"/>
</dbReference>
<evidence type="ECO:0008006" key="3">
    <source>
        <dbReference type="Google" id="ProtNLM"/>
    </source>
</evidence>
<dbReference type="OrthoDB" id="116799at2"/>
<evidence type="ECO:0000313" key="2">
    <source>
        <dbReference type="Proteomes" id="UP000414136"/>
    </source>
</evidence>
<protein>
    <recommendedName>
        <fullName evidence="3">GlcNAc-PI de-N-acetylase</fullName>
    </recommendedName>
</protein>
<dbReference type="Proteomes" id="UP000414136">
    <property type="component" value="Unassembled WGS sequence"/>
</dbReference>
<reference evidence="1 2" key="1">
    <citation type="submission" date="2019-08" db="EMBL/GenBank/DDBJ databases">
        <authorList>
            <person name="Peeters C."/>
        </authorList>
    </citation>
    <scope>NUCLEOTIDE SEQUENCE [LARGE SCALE GENOMIC DNA]</scope>
    <source>
        <strain evidence="1 2">LMG 31118</strain>
    </source>
</reference>
<evidence type="ECO:0000313" key="1">
    <source>
        <dbReference type="EMBL" id="VVE61948.1"/>
    </source>
</evidence>
<dbReference type="RefSeq" id="WP_150623195.1">
    <property type="nucleotide sequence ID" value="NZ_CABPSQ010000001.1"/>
</dbReference>
<proteinExistence type="predicted"/>
<sequence length="271" mass="29141">MTQSPLPEAWETSNWLVISPHLDDAVFSCGRLLAAAPGAIVVTVFAGIPPDDVAAPPWDEAAGFASANAAMQARRAEDLAALGMLGAEPIWLPFLDRQYVEGNTAQAIATALGAVIDKYPQRRVLSPLGLFHSDHALVFDAVWAMLHERTRALAGATGAAGADLEPEPGTADLARWWFYEDMPYRRLSGLVGARIGAWRAQGYAPRRVEPVPAQTGNGADAADASATDYGARKVQAMEAYESQLGLLDPEALIELNTSESYWQLQWSPVSR</sequence>
<dbReference type="InterPro" id="IPR024078">
    <property type="entry name" value="LmbE-like_dom_sf"/>
</dbReference>
<accession>A0A5E4ZM45</accession>
<dbReference type="SUPFAM" id="SSF102588">
    <property type="entry name" value="LmbE-like"/>
    <property type="match status" value="1"/>
</dbReference>
<dbReference type="EMBL" id="CABPSQ010000001">
    <property type="protein sequence ID" value="VVE61948.1"/>
    <property type="molecule type" value="Genomic_DNA"/>
</dbReference>
<gene>
    <name evidence="1" type="ORF">PCA31118_00848</name>
</gene>
<dbReference type="AlphaFoldDB" id="A0A5E4ZM45"/>
<organism evidence="1 2">
    <name type="scientific">Pandoraea captiosa</name>
    <dbReference type="NCBI Taxonomy" id="2508302"/>
    <lineage>
        <taxon>Bacteria</taxon>
        <taxon>Pseudomonadati</taxon>
        <taxon>Pseudomonadota</taxon>
        <taxon>Betaproteobacteria</taxon>
        <taxon>Burkholderiales</taxon>
        <taxon>Burkholderiaceae</taxon>
        <taxon>Pandoraea</taxon>
    </lineage>
</organism>
<dbReference type="Pfam" id="PF02585">
    <property type="entry name" value="PIG-L"/>
    <property type="match status" value="1"/>
</dbReference>